<evidence type="ECO:0000313" key="2">
    <source>
        <dbReference type="EMBL" id="EKD12133.1"/>
    </source>
</evidence>
<feature type="compositionally biased region" description="Basic and acidic residues" evidence="1">
    <location>
        <begin position="68"/>
        <end position="77"/>
    </location>
</feature>
<sequence length="107" mass="12654">MLFVFTLRTQNNQLFIVFLIAIMNTKQEKKSTTNYIKKKELKEKELKEKEIKEKEIKEGGIEEEGDIKEESDIKEEGDIKEEEDIKEEAIILLLKTLLLKNLYYATL</sequence>
<organism evidence="2 3">
    <name type="scientific">Marssonina brunnea f. sp. multigermtubi (strain MB_m1)</name>
    <name type="common">Marssonina leaf spot fungus</name>
    <dbReference type="NCBI Taxonomy" id="1072389"/>
    <lineage>
        <taxon>Eukaryota</taxon>
        <taxon>Fungi</taxon>
        <taxon>Dikarya</taxon>
        <taxon>Ascomycota</taxon>
        <taxon>Pezizomycotina</taxon>
        <taxon>Leotiomycetes</taxon>
        <taxon>Helotiales</taxon>
        <taxon>Drepanopezizaceae</taxon>
        <taxon>Drepanopeziza</taxon>
    </lineage>
</organism>
<dbReference type="AlphaFoldDB" id="K1WU94"/>
<proteinExistence type="predicted"/>
<dbReference type="HOGENOM" id="CLU_2121600_0_0_1"/>
<protein>
    <submittedName>
        <fullName evidence="2">Uncharacterized protein</fullName>
    </submittedName>
</protein>
<evidence type="ECO:0000256" key="1">
    <source>
        <dbReference type="SAM" id="MobiDB-lite"/>
    </source>
</evidence>
<dbReference type="InParanoid" id="K1WU94"/>
<keyword evidence="3" id="KW-1185">Reference proteome</keyword>
<name>K1WU94_MARBU</name>
<accession>K1WU94</accession>
<evidence type="ECO:0000313" key="3">
    <source>
        <dbReference type="Proteomes" id="UP000006753"/>
    </source>
</evidence>
<gene>
    <name evidence="2" type="ORF">MBM_09713</name>
</gene>
<dbReference type="EMBL" id="JH921463">
    <property type="protein sequence ID" value="EKD12133.1"/>
    <property type="molecule type" value="Genomic_DNA"/>
</dbReference>
<reference evidence="2 3" key="1">
    <citation type="journal article" date="2012" name="BMC Genomics">
        <title>Sequencing the genome of Marssonina brunnea reveals fungus-poplar co-evolution.</title>
        <authorList>
            <person name="Zhu S."/>
            <person name="Cao Y.-Z."/>
            <person name="Jiang C."/>
            <person name="Tan B.-Y."/>
            <person name="Wang Z."/>
            <person name="Feng S."/>
            <person name="Zhang L."/>
            <person name="Su X.-H."/>
            <person name="Brejova B."/>
            <person name="Vinar T."/>
            <person name="Xu M."/>
            <person name="Wang M.-X."/>
            <person name="Zhang S.-G."/>
            <person name="Huang M.-R."/>
            <person name="Wu R."/>
            <person name="Zhou Y."/>
        </authorList>
    </citation>
    <scope>NUCLEOTIDE SEQUENCE [LARGE SCALE GENOMIC DNA]</scope>
    <source>
        <strain evidence="2 3">MB_m1</strain>
    </source>
</reference>
<dbReference type="KEGG" id="mbe:MBM_09713"/>
<feature type="region of interest" description="Disordered" evidence="1">
    <location>
        <begin position="57"/>
        <end position="80"/>
    </location>
</feature>
<dbReference type="Proteomes" id="UP000006753">
    <property type="component" value="Unassembled WGS sequence"/>
</dbReference>